<dbReference type="Proteomes" id="UP000439903">
    <property type="component" value="Unassembled WGS sequence"/>
</dbReference>
<dbReference type="InterPro" id="IPR036047">
    <property type="entry name" value="F-box-like_dom_sf"/>
</dbReference>
<dbReference type="SUPFAM" id="SSF52047">
    <property type="entry name" value="RNI-like"/>
    <property type="match status" value="1"/>
</dbReference>
<dbReference type="PANTHER" id="PTHR24114:SF2">
    <property type="entry name" value="F-BOX DOMAIN-CONTAINING PROTEIN-RELATED"/>
    <property type="match status" value="1"/>
</dbReference>
<dbReference type="PANTHER" id="PTHR24114">
    <property type="entry name" value="LEUCINE RICH REPEAT FAMILY PROTEIN"/>
    <property type="match status" value="1"/>
</dbReference>
<dbReference type="AlphaFoldDB" id="A0A8H4A8C4"/>
<accession>A0A8H4A8C4</accession>
<evidence type="ECO:0000313" key="2">
    <source>
        <dbReference type="Proteomes" id="UP000439903"/>
    </source>
</evidence>
<dbReference type="InterPro" id="IPR032675">
    <property type="entry name" value="LRR_dom_sf"/>
</dbReference>
<protein>
    <submittedName>
        <fullName evidence="1">Protein NLRC3</fullName>
    </submittedName>
</protein>
<comment type="caution">
    <text evidence="1">The sequence shown here is derived from an EMBL/GenBank/DDBJ whole genome shotgun (WGS) entry which is preliminary data.</text>
</comment>
<name>A0A8H4A8C4_GIGMA</name>
<evidence type="ECO:0000313" key="1">
    <source>
        <dbReference type="EMBL" id="KAF0459571.1"/>
    </source>
</evidence>
<dbReference type="SUPFAM" id="SSF81383">
    <property type="entry name" value="F-box domain"/>
    <property type="match status" value="1"/>
</dbReference>
<proteinExistence type="predicted"/>
<dbReference type="EMBL" id="WTPW01001059">
    <property type="protein sequence ID" value="KAF0459571.1"/>
    <property type="molecule type" value="Genomic_DNA"/>
</dbReference>
<organism evidence="1 2">
    <name type="scientific">Gigaspora margarita</name>
    <dbReference type="NCBI Taxonomy" id="4874"/>
    <lineage>
        <taxon>Eukaryota</taxon>
        <taxon>Fungi</taxon>
        <taxon>Fungi incertae sedis</taxon>
        <taxon>Mucoromycota</taxon>
        <taxon>Glomeromycotina</taxon>
        <taxon>Glomeromycetes</taxon>
        <taxon>Diversisporales</taxon>
        <taxon>Gigasporaceae</taxon>
        <taxon>Gigaspora</taxon>
    </lineage>
</organism>
<sequence length="397" mass="45381">MVPLSNECFFEILKYLENNYKSLFSCLLINRQWFRLVVPILWSKPLNHFFDSRIIRIYLSFLNSDEQIPLIPLKFKLPIYQKKPLVDYTIFIISFQDDLLSESIIEWIIREGHDPQDYHYITPNMVQVVKCSLIAMLLRKSEKLKSIDIHGFTHGIFVKTLVETLYRNTTIKDISIHSAELGFNDVKSLANALIKNNTLNSLKIGYDLIGDHGKLLIEALHENTTISSLSLYYLRLDHESIKAISNVLLENSTLVSLDLHDLSYNQLGIEGGKAISNALWKINSTITYLNLGDISRNEIDSEEGIALAWALRSNSSLTSLDLSIGEFGSEKVVRAIIKSLRKNISLTSLNFHYSDFDFNGSDDDSDELDLSLFRNINVLLGNLRKDIRKDIEISFGL</sequence>
<dbReference type="OrthoDB" id="523874at2759"/>
<gene>
    <name evidence="1" type="ORF">F8M41_000735</name>
</gene>
<keyword evidence="2" id="KW-1185">Reference proteome</keyword>
<dbReference type="InterPro" id="IPR052394">
    <property type="entry name" value="LRR-containing"/>
</dbReference>
<dbReference type="Gene3D" id="3.80.10.10">
    <property type="entry name" value="Ribonuclease Inhibitor"/>
    <property type="match status" value="2"/>
</dbReference>
<reference evidence="1 2" key="1">
    <citation type="journal article" date="2019" name="Environ. Microbiol.">
        <title>At the nexus of three kingdoms: the genome of the mycorrhizal fungus Gigaspora margarita provides insights into plant, endobacterial and fungal interactions.</title>
        <authorList>
            <person name="Venice F."/>
            <person name="Ghignone S."/>
            <person name="Salvioli di Fossalunga A."/>
            <person name="Amselem J."/>
            <person name="Novero M."/>
            <person name="Xianan X."/>
            <person name="Sedzielewska Toro K."/>
            <person name="Morin E."/>
            <person name="Lipzen A."/>
            <person name="Grigoriev I.V."/>
            <person name="Henrissat B."/>
            <person name="Martin F.M."/>
            <person name="Bonfante P."/>
        </authorList>
    </citation>
    <scope>NUCLEOTIDE SEQUENCE [LARGE SCALE GENOMIC DNA]</scope>
    <source>
        <strain evidence="1 2">BEG34</strain>
    </source>
</reference>